<dbReference type="Proteomes" id="UP001302367">
    <property type="component" value="Chromosome 1"/>
</dbReference>
<organism evidence="2 4">
    <name type="scientific">Cercospora beticola</name>
    <name type="common">Sugarbeet leaf spot fungus</name>
    <dbReference type="NCBI Taxonomy" id="122368"/>
    <lineage>
        <taxon>Eukaryota</taxon>
        <taxon>Fungi</taxon>
        <taxon>Dikarya</taxon>
        <taxon>Ascomycota</taxon>
        <taxon>Pezizomycotina</taxon>
        <taxon>Dothideomycetes</taxon>
        <taxon>Dothideomycetidae</taxon>
        <taxon>Mycosphaerellales</taxon>
        <taxon>Mycosphaerellaceae</taxon>
        <taxon>Cercospora</taxon>
    </lineage>
</organism>
<feature type="compositionally biased region" description="Polar residues" evidence="1">
    <location>
        <begin position="377"/>
        <end position="401"/>
    </location>
</feature>
<feature type="region of interest" description="Disordered" evidence="1">
    <location>
        <begin position="377"/>
        <end position="488"/>
    </location>
</feature>
<reference evidence="3 5" key="2">
    <citation type="submission" date="2023-09" db="EMBL/GenBank/DDBJ databases">
        <title>Complete-Gapless Cercospora beticola genome.</title>
        <authorList>
            <person name="Wyatt N.A."/>
            <person name="Spanner R.E."/>
            <person name="Bolton M.D."/>
        </authorList>
    </citation>
    <scope>NUCLEOTIDE SEQUENCE [LARGE SCALE GENOMIC DNA]</scope>
    <source>
        <strain evidence="3">Cb09-40</strain>
    </source>
</reference>
<evidence type="ECO:0000313" key="4">
    <source>
        <dbReference type="Proteomes" id="UP000230605"/>
    </source>
</evidence>
<feature type="region of interest" description="Disordered" evidence="1">
    <location>
        <begin position="1"/>
        <end position="29"/>
    </location>
</feature>
<dbReference type="EMBL" id="LKMD01000100">
    <property type="protein sequence ID" value="PIB01446.1"/>
    <property type="molecule type" value="Genomic_DNA"/>
</dbReference>
<sequence length="488" mass="53318">MNSGTVTPPPVATMRTRPRPVSQQGASPQIRPARKIFNCIVDDKALVAGTKRATRHGIPQFVRNNQIRLFIPLHALDELNRQKNGTTKHAEDVRETLQWLDSATDKFPNAVAVQGPEETYEKWSLVERFAVPSTLFSEDNHDHELDAVESSELSYDTANKTSIAEDKVKTPVSSGATDATRSLSPASLRSPRSSASAISPLADPAELPAVPQTKSVASLNAAASKVHSSSASVPADLQPLFNYILWRIHQELDPVAALESFIFLCNDGRKAGFAKGFDIKTKRLEQLREAIGREDRDFKNRQALLSRENQSVDIAQHISPEVAHVKKEDRPITPKDAVDAVDEADDEVIFKPPRAPAAMLQKPQPNIMDPNVFERGTQSHQTATKPDQPKTPQSPRFSNVPAQRGSPRGGHALPFAPRGNMRGGRGNMRGSKFSPRGRGNFSGRGGSADVNDQNGTAVVPPAPNGQIDPASFSRPEAPRQQRKLWVPT</sequence>
<dbReference type="Proteomes" id="UP000230605">
    <property type="component" value="Chromosome 1"/>
</dbReference>
<evidence type="ECO:0000313" key="5">
    <source>
        <dbReference type="Proteomes" id="UP001302367"/>
    </source>
</evidence>
<dbReference type="EMBL" id="CP134184">
    <property type="protein sequence ID" value="WPA96889.1"/>
    <property type="molecule type" value="Genomic_DNA"/>
</dbReference>
<keyword evidence="5" id="KW-1185">Reference proteome</keyword>
<dbReference type="AlphaFoldDB" id="A0A2G5I9B5"/>
<name>A0A2G5I9B5_CERBT</name>
<feature type="compositionally biased region" description="Low complexity" evidence="1">
    <location>
        <begin position="181"/>
        <end position="199"/>
    </location>
</feature>
<accession>A0A2G5I9B5</accession>
<evidence type="ECO:0000256" key="1">
    <source>
        <dbReference type="SAM" id="MobiDB-lite"/>
    </source>
</evidence>
<evidence type="ECO:0008006" key="6">
    <source>
        <dbReference type="Google" id="ProtNLM"/>
    </source>
</evidence>
<feature type="compositionally biased region" description="Polar residues" evidence="1">
    <location>
        <begin position="171"/>
        <end position="180"/>
    </location>
</feature>
<protein>
    <recommendedName>
        <fullName evidence="6">PIN domain-containing protein</fullName>
    </recommendedName>
</protein>
<reference evidence="2 4" key="1">
    <citation type="submission" date="2015-10" db="EMBL/GenBank/DDBJ databases">
        <title>The cercosporin biosynthetic gene cluster was horizontally transferred to several fungal lineages and shown to be expanded in Cercospora beticola based on microsynteny with recipient genomes.</title>
        <authorList>
            <person name="De Jonge R."/>
            <person name="Ebert M.K."/>
            <person name="Suttle J.C."/>
            <person name="Jurick Ii W.M."/>
            <person name="Secor G.A."/>
            <person name="Thomma B.P."/>
            <person name="Van De Peer Y."/>
            <person name="Bolton M.D."/>
        </authorList>
    </citation>
    <scope>NUCLEOTIDE SEQUENCE [LARGE SCALE GENOMIC DNA]</scope>
    <source>
        <strain evidence="2 4">09-40</strain>
    </source>
</reference>
<feature type="region of interest" description="Disordered" evidence="1">
    <location>
        <begin position="166"/>
        <end position="199"/>
    </location>
</feature>
<feature type="compositionally biased region" description="Low complexity" evidence="1">
    <location>
        <begin position="428"/>
        <end position="439"/>
    </location>
</feature>
<evidence type="ECO:0000313" key="2">
    <source>
        <dbReference type="EMBL" id="PIB01446.1"/>
    </source>
</evidence>
<proteinExistence type="predicted"/>
<dbReference type="OrthoDB" id="5361617at2759"/>
<evidence type="ECO:0000313" key="3">
    <source>
        <dbReference type="EMBL" id="WPA96889.1"/>
    </source>
</evidence>
<gene>
    <name evidence="2" type="ORF">CB0940_01451</name>
    <name evidence="3" type="ORF">RHO25_001497</name>
</gene>